<dbReference type="Proteomes" id="UP001580346">
    <property type="component" value="Unassembled WGS sequence"/>
</dbReference>
<organism evidence="2 3">
    <name type="scientific">Paenibacillus enshidis</name>
    <dbReference type="NCBI Taxonomy" id="1458439"/>
    <lineage>
        <taxon>Bacteria</taxon>
        <taxon>Bacillati</taxon>
        <taxon>Bacillota</taxon>
        <taxon>Bacilli</taxon>
        <taxon>Bacillales</taxon>
        <taxon>Paenibacillaceae</taxon>
        <taxon>Paenibacillus</taxon>
    </lineage>
</organism>
<gene>
    <name evidence="2" type="ORF">ACE41H_21480</name>
</gene>
<feature type="domain" description="Helix-turn-helix" evidence="1">
    <location>
        <begin position="125"/>
        <end position="176"/>
    </location>
</feature>
<evidence type="ECO:0000259" key="1">
    <source>
        <dbReference type="Pfam" id="PF12728"/>
    </source>
</evidence>
<name>A0ABV5B1P6_9BACL</name>
<dbReference type="EMBL" id="JBHHMI010000029">
    <property type="protein sequence ID" value="MFB5269336.1"/>
    <property type="molecule type" value="Genomic_DNA"/>
</dbReference>
<protein>
    <submittedName>
        <fullName evidence="2">Helix-turn-helix domain-containing protein</fullName>
    </submittedName>
</protein>
<evidence type="ECO:0000313" key="3">
    <source>
        <dbReference type="Proteomes" id="UP001580346"/>
    </source>
</evidence>
<proteinExistence type="predicted"/>
<dbReference type="Pfam" id="PF12728">
    <property type="entry name" value="HTH_17"/>
    <property type="match status" value="1"/>
</dbReference>
<dbReference type="RefSeq" id="WP_375357608.1">
    <property type="nucleotide sequence ID" value="NZ_JBHHMI010000029.1"/>
</dbReference>
<comment type="caution">
    <text evidence="2">The sequence shown here is derived from an EMBL/GenBank/DDBJ whole genome shotgun (WGS) entry which is preliminary data.</text>
</comment>
<accession>A0ABV5B1P6</accession>
<evidence type="ECO:0000313" key="2">
    <source>
        <dbReference type="EMBL" id="MFB5269336.1"/>
    </source>
</evidence>
<reference evidence="2 3" key="1">
    <citation type="submission" date="2024-09" db="EMBL/GenBank/DDBJ databases">
        <title>Paenibacillus zeirhizospherea sp. nov., isolated from surface of the maize (Zea mays) roots in a horticulture field, Hungary.</title>
        <authorList>
            <person name="Marton D."/>
            <person name="Farkas M."/>
            <person name="Bedics A."/>
            <person name="Toth E."/>
            <person name="Tancsics A."/>
            <person name="Boka K."/>
            <person name="Maroti G."/>
            <person name="Kriszt B."/>
            <person name="Cserhati M."/>
        </authorList>
    </citation>
    <scope>NUCLEOTIDE SEQUENCE [LARGE SCALE GENOMIC DNA]</scope>
    <source>
        <strain evidence="2 3">KCTC 33519</strain>
    </source>
</reference>
<dbReference type="InterPro" id="IPR041657">
    <property type="entry name" value="HTH_17"/>
</dbReference>
<keyword evidence="3" id="KW-1185">Reference proteome</keyword>
<sequence>MKNAICIIDINENFTCTCGNTSIGEGFFPCDRNGNYTDPSYDWTGFYKCRSCEQIIKTMKEYINLVDTAKLIGVTPASLYKIVNHDDLEKRLEPINRTTHRGDGGFRFRLSDVQRYIEKYVKKDLTSAETAQRIGRSVTFVHKLIRDGRLPSYEDEYRGKRTYFIKPKDLEQYIDDNPDTGKVPTIYDKRLRLFLFQPFINDDKLARVFELKRVNNRKVEAVIITEDGEQLSYEAAIEQGWKPQKTIAEKKPINGYGYALFEFPPTKRIDSIVYSVIETLFEHAGPSNMRIVRSEEKIIVEVRKCVLKGIMPATHPDLIKELGVFMQSGKVIPKYDGTVIDTGLLPIQAFLTEEEKQDLIAQANVHNMSLQEWVEYRLTEDLPHKRRRD</sequence>